<organism evidence="10">
    <name type="scientific">Cucumis melo</name>
    <name type="common">Muskmelon</name>
    <dbReference type="NCBI Taxonomy" id="3656"/>
    <lineage>
        <taxon>Eukaryota</taxon>
        <taxon>Viridiplantae</taxon>
        <taxon>Streptophyta</taxon>
        <taxon>Embryophyta</taxon>
        <taxon>Tracheophyta</taxon>
        <taxon>Spermatophyta</taxon>
        <taxon>Magnoliopsida</taxon>
        <taxon>eudicotyledons</taxon>
        <taxon>Gunneridae</taxon>
        <taxon>Pentapetalae</taxon>
        <taxon>rosids</taxon>
        <taxon>fabids</taxon>
        <taxon>Cucurbitales</taxon>
        <taxon>Cucurbitaceae</taxon>
        <taxon>Benincaseae</taxon>
        <taxon>Cucumis</taxon>
    </lineage>
</organism>
<proteinExistence type="inferred from homology"/>
<evidence type="ECO:0000256" key="6">
    <source>
        <dbReference type="PIRSR" id="PIRSR005096-1"/>
    </source>
</evidence>
<feature type="binding site" evidence="8">
    <location>
        <begin position="146"/>
        <end position="147"/>
    </location>
    <ligand>
        <name>beta-D-galactose</name>
        <dbReference type="ChEBI" id="CHEBI:27667"/>
    </ligand>
</feature>
<comment type="similarity">
    <text evidence="2 5">Belongs to the aldose epimerase family.</text>
</comment>
<dbReference type="Gene3D" id="2.70.98.10">
    <property type="match status" value="1"/>
</dbReference>
<dbReference type="CDD" id="cd09019">
    <property type="entry name" value="galactose_mutarotase_like"/>
    <property type="match status" value="1"/>
</dbReference>
<evidence type="ECO:0000256" key="2">
    <source>
        <dbReference type="ARBA" id="ARBA00006206"/>
    </source>
</evidence>
<evidence type="ECO:0000256" key="9">
    <source>
        <dbReference type="SAM" id="Phobius"/>
    </source>
</evidence>
<dbReference type="PANTHER" id="PTHR10091:SF0">
    <property type="entry name" value="GALACTOSE MUTAROTASE"/>
    <property type="match status" value="1"/>
</dbReference>
<feature type="transmembrane region" description="Helical" evidence="9">
    <location>
        <begin position="20"/>
        <end position="38"/>
    </location>
</feature>
<dbReference type="SUPFAM" id="SSF74650">
    <property type="entry name" value="Galactose mutarotase-like"/>
    <property type="match status" value="1"/>
</dbReference>
<evidence type="ECO:0000256" key="8">
    <source>
        <dbReference type="PIRSR" id="PIRSR005096-3"/>
    </source>
</evidence>
<dbReference type="Pfam" id="PF01263">
    <property type="entry name" value="Aldose_epim"/>
    <property type="match status" value="1"/>
</dbReference>
<evidence type="ECO:0000256" key="4">
    <source>
        <dbReference type="ARBA" id="ARBA00023277"/>
    </source>
</evidence>
<feature type="transmembrane region" description="Helical" evidence="9">
    <location>
        <begin position="59"/>
        <end position="78"/>
    </location>
</feature>
<feature type="active site" description="Proton donor" evidence="6">
    <location>
        <position position="248"/>
    </location>
</feature>
<dbReference type="GO" id="GO:0004034">
    <property type="term" value="F:aldose 1-epimerase activity"/>
    <property type="evidence" value="ECO:0007669"/>
    <property type="project" value="UniProtKB-EC"/>
</dbReference>
<reference evidence="10" key="1">
    <citation type="submission" date="2023-03" db="UniProtKB">
        <authorList>
            <consortium name="EnsemblPlants"/>
        </authorList>
    </citation>
    <scope>IDENTIFICATION</scope>
</reference>
<dbReference type="NCBIfam" id="NF008277">
    <property type="entry name" value="PRK11055.1"/>
    <property type="match status" value="1"/>
</dbReference>
<sequence length="415" mass="46324">LFSKSKPASTCLFPARWVCQFYYFYSSSPSISMLLFIRPVKQIWRRARFLHSLANMAKFFLALFCVVALAVFGFANGYEKKGEIGIFELKRGDFSVKFTNWGATIVSLLVPDKHGKLDDVVLGYDSIQEYQNDTAYFGSIVGRVANRIGGAKFTLDGVLYKLIANEGNNTLHGGTRGFSDVVWKVTKYQKDGSSPQIVFSYRSFDGEEGFPGDLLVTATYTLIANNQLKLTMHAKALNKPTPVNLAQHTYWNLGGHNSGDILSNHLQIFGSRITVVDHNLIPTGKLEPVKGTPFDFLKPRMVGSRINKLPKGYDINYALDDGTREHKLKKAAVVHDKKSGRMLELSTNVPGVQLYTGNYIKDVKGKGGFVYQAHAALCLETQGFPDAVNHHNFPSTIVTPKKPYKHIMLFKFSTK</sequence>
<keyword evidence="9" id="KW-1133">Transmembrane helix</keyword>
<evidence type="ECO:0000256" key="3">
    <source>
        <dbReference type="ARBA" id="ARBA00023235"/>
    </source>
</evidence>
<evidence type="ECO:0000256" key="5">
    <source>
        <dbReference type="PIRNR" id="PIRNR005096"/>
    </source>
</evidence>
<dbReference type="InterPro" id="IPR015443">
    <property type="entry name" value="Aldose_1-epimerase"/>
</dbReference>
<dbReference type="GO" id="GO:0006006">
    <property type="term" value="P:glucose metabolic process"/>
    <property type="evidence" value="ECO:0007669"/>
    <property type="project" value="TreeGrafter"/>
</dbReference>
<dbReference type="InterPro" id="IPR011013">
    <property type="entry name" value="Gal_mutarotase_sf_dom"/>
</dbReference>
<dbReference type="GO" id="GO:0033499">
    <property type="term" value="P:galactose catabolic process via UDP-galactose, Leloir pathway"/>
    <property type="evidence" value="ECO:0007669"/>
    <property type="project" value="TreeGrafter"/>
</dbReference>
<accession>A0A9I9CXJ2</accession>
<dbReference type="GO" id="GO:0030246">
    <property type="term" value="F:carbohydrate binding"/>
    <property type="evidence" value="ECO:0007669"/>
    <property type="project" value="InterPro"/>
</dbReference>
<dbReference type="FunFam" id="2.70.98.10:FF:000008">
    <property type="entry name" value="Aldose 1-epimerase"/>
    <property type="match status" value="1"/>
</dbReference>
<protein>
    <recommendedName>
        <fullName evidence="5">Aldose 1-epimerase</fullName>
        <ecNumber evidence="5">5.1.3.3</ecNumber>
    </recommendedName>
</protein>
<dbReference type="InterPro" id="IPR014718">
    <property type="entry name" value="GH-type_carb-bd"/>
</dbReference>
<dbReference type="InterPro" id="IPR047215">
    <property type="entry name" value="Galactose_mutarotase-like"/>
</dbReference>
<evidence type="ECO:0000313" key="10">
    <source>
        <dbReference type="EnsemblPlants" id="MELO3C009884.2.1"/>
    </source>
</evidence>
<dbReference type="PANTHER" id="PTHR10091">
    <property type="entry name" value="ALDOSE-1-EPIMERASE"/>
    <property type="match status" value="1"/>
</dbReference>
<feature type="binding site" evidence="8">
    <location>
        <begin position="248"/>
        <end position="250"/>
    </location>
    <ligand>
        <name>beta-D-galactose</name>
        <dbReference type="ChEBI" id="CHEBI:27667"/>
    </ligand>
</feature>
<keyword evidence="4 5" id="KW-0119">Carbohydrate metabolism</keyword>
<dbReference type="PIRSF" id="PIRSF005096">
    <property type="entry name" value="GALM"/>
    <property type="match status" value="1"/>
</dbReference>
<dbReference type="EnsemblPlants" id="MELO3C009884.2.1">
    <property type="protein sequence ID" value="MELO3C009884.2.1"/>
    <property type="gene ID" value="MELO3C009884.2"/>
</dbReference>
<evidence type="ECO:0000256" key="7">
    <source>
        <dbReference type="PIRSR" id="PIRSR005096-2"/>
    </source>
</evidence>
<evidence type="ECO:0000256" key="1">
    <source>
        <dbReference type="ARBA" id="ARBA00005028"/>
    </source>
</evidence>
<dbReference type="InterPro" id="IPR008183">
    <property type="entry name" value="Aldose_1/G6P_1-epimerase"/>
</dbReference>
<keyword evidence="9" id="KW-0472">Membrane</keyword>
<dbReference type="AlphaFoldDB" id="A0A9I9CXJ2"/>
<name>A0A9I9CXJ2_CUCME</name>
<keyword evidence="3 5" id="KW-0413">Isomerase</keyword>
<comment type="pathway">
    <text evidence="1 5">Carbohydrate metabolism; hexose metabolism.</text>
</comment>
<dbReference type="EC" id="5.1.3.3" evidence="5"/>
<feature type="active site" description="Proton acceptor" evidence="6">
    <location>
        <position position="380"/>
    </location>
</feature>
<feature type="binding site" evidence="7">
    <location>
        <position position="314"/>
    </location>
    <ligand>
        <name>beta-D-galactose</name>
        <dbReference type="ChEBI" id="CHEBI:27667"/>
    </ligand>
</feature>
<comment type="catalytic activity">
    <reaction evidence="5">
        <text>alpha-D-glucose = beta-D-glucose</text>
        <dbReference type="Rhea" id="RHEA:10264"/>
        <dbReference type="ChEBI" id="CHEBI:15903"/>
        <dbReference type="ChEBI" id="CHEBI:17925"/>
        <dbReference type="EC" id="5.1.3.3"/>
    </reaction>
</comment>
<keyword evidence="9" id="KW-0812">Transmembrane</keyword>